<evidence type="ECO:0000256" key="2">
    <source>
        <dbReference type="ARBA" id="ARBA00022519"/>
    </source>
</evidence>
<protein>
    <submittedName>
        <fullName evidence="7">UDP-2,3-diacylglucosamine diphosphatase</fullName>
    </submittedName>
</protein>
<dbReference type="PANTHER" id="PTHR34990">
    <property type="entry name" value="UDP-2,3-DIACYLGLUCOSAMINE HYDROLASE-RELATED"/>
    <property type="match status" value="1"/>
</dbReference>
<gene>
    <name evidence="7" type="ORF">CQW49_16045</name>
</gene>
<dbReference type="GO" id="GO:0016020">
    <property type="term" value="C:membrane"/>
    <property type="evidence" value="ECO:0007669"/>
    <property type="project" value="GOC"/>
</dbReference>
<organism evidence="7 8">
    <name type="scientific">Methylosinus trichosporium (strain ATCC 35070 / NCIMB 11131 / UNIQEM 75 / OB3b)</name>
    <dbReference type="NCBI Taxonomy" id="595536"/>
    <lineage>
        <taxon>Bacteria</taxon>
        <taxon>Pseudomonadati</taxon>
        <taxon>Pseudomonadota</taxon>
        <taxon>Alphaproteobacteria</taxon>
        <taxon>Hyphomicrobiales</taxon>
        <taxon>Methylocystaceae</taxon>
        <taxon>Methylosinus</taxon>
    </lineage>
</organism>
<name>A0A2D2D2K2_METT3</name>
<evidence type="ECO:0000259" key="6">
    <source>
        <dbReference type="Pfam" id="PF00149"/>
    </source>
</evidence>
<dbReference type="Proteomes" id="UP000230709">
    <property type="component" value="Chromosome"/>
</dbReference>
<evidence type="ECO:0000313" key="7">
    <source>
        <dbReference type="EMBL" id="ATQ69223.1"/>
    </source>
</evidence>
<sequence>MTATDPSADSTEARRFRTLFLSDLHLGTRGLQAELLLDFLRHHDADTIYLVGDIVDGWRLKNGWYWPQTHNDVVQKLLRKARKGARVIYVPGNHDEFARDYTGMVFGGVEVTETDIHETADGKKMLVIHGDQFDIVVRHARWLAFLGDWAYELALWLNIWNNRIRRLFGVGYWSFSAWAKLKVKKAVNFIGDFEDTLAAEAARRGVDGVVCGHIHHATIRKIGDMLYVNTGDFVESCTAVVEHSDGSFEIIHWHETAEAQPAAAVEERGAIAAPARAAA</sequence>
<dbReference type="InterPro" id="IPR043461">
    <property type="entry name" value="LpxH-like"/>
</dbReference>
<dbReference type="SUPFAM" id="SSF56300">
    <property type="entry name" value="Metallo-dependent phosphatases"/>
    <property type="match status" value="1"/>
</dbReference>
<keyword evidence="8" id="KW-1185">Reference proteome</keyword>
<dbReference type="STRING" id="595536.GCA_000178815_01973"/>
<evidence type="ECO:0000313" key="8">
    <source>
        <dbReference type="Proteomes" id="UP000230709"/>
    </source>
</evidence>
<dbReference type="GO" id="GO:0008758">
    <property type="term" value="F:UDP-2,3-diacylglucosamine hydrolase activity"/>
    <property type="evidence" value="ECO:0007669"/>
    <property type="project" value="TreeGrafter"/>
</dbReference>
<feature type="domain" description="Calcineurin-like phosphoesterase" evidence="6">
    <location>
        <begin position="16"/>
        <end position="216"/>
    </location>
</feature>
<dbReference type="AlphaFoldDB" id="A0A2D2D2K2"/>
<dbReference type="Pfam" id="PF00149">
    <property type="entry name" value="Metallophos"/>
    <property type="match status" value="1"/>
</dbReference>
<dbReference type="CDD" id="cd07398">
    <property type="entry name" value="MPP_YbbF-LpxH"/>
    <property type="match status" value="1"/>
</dbReference>
<keyword evidence="4" id="KW-0472">Membrane</keyword>
<dbReference type="EMBL" id="CP023737">
    <property type="protein sequence ID" value="ATQ69223.1"/>
    <property type="molecule type" value="Genomic_DNA"/>
</dbReference>
<dbReference type="KEGG" id="mtw:CQW49_16045"/>
<dbReference type="PANTHER" id="PTHR34990:SF2">
    <property type="entry name" value="BLL8164 PROTEIN"/>
    <property type="match status" value="1"/>
</dbReference>
<dbReference type="Gene3D" id="3.60.21.10">
    <property type="match status" value="1"/>
</dbReference>
<dbReference type="FunFam" id="3.60.21.10:FF:000029">
    <property type="entry name" value="UDP-2,3-diacylglucosamine hydrolase"/>
    <property type="match status" value="1"/>
</dbReference>
<dbReference type="RefSeq" id="WP_003611712.1">
    <property type="nucleotide sequence ID" value="NZ_ADVE02000001.1"/>
</dbReference>
<evidence type="ECO:0000256" key="3">
    <source>
        <dbReference type="ARBA" id="ARBA00022723"/>
    </source>
</evidence>
<keyword evidence="2" id="KW-0997">Cell inner membrane</keyword>
<reference evidence="8" key="1">
    <citation type="submission" date="2017-10" db="EMBL/GenBank/DDBJ databases">
        <title>Completed PacBio SMRT sequence of Methylosinus trichosporium OB3b reveals presence of a third large plasmid.</title>
        <authorList>
            <person name="Charles T.C."/>
            <person name="Lynch M.D.J."/>
            <person name="Heil J.R."/>
            <person name="Cheng J."/>
        </authorList>
    </citation>
    <scope>NUCLEOTIDE SEQUENCE [LARGE SCALE GENOMIC DNA]</scope>
    <source>
        <strain evidence="8">OB3b</strain>
    </source>
</reference>
<dbReference type="GO" id="GO:0046872">
    <property type="term" value="F:metal ion binding"/>
    <property type="evidence" value="ECO:0007669"/>
    <property type="project" value="UniProtKB-KW"/>
</dbReference>
<evidence type="ECO:0000256" key="1">
    <source>
        <dbReference type="ARBA" id="ARBA00022475"/>
    </source>
</evidence>
<keyword evidence="3" id="KW-0479">Metal-binding</keyword>
<proteinExistence type="predicted"/>
<dbReference type="GO" id="GO:0009245">
    <property type="term" value="P:lipid A biosynthetic process"/>
    <property type="evidence" value="ECO:0007669"/>
    <property type="project" value="TreeGrafter"/>
</dbReference>
<dbReference type="InterPro" id="IPR029052">
    <property type="entry name" value="Metallo-depent_PP-like"/>
</dbReference>
<evidence type="ECO:0000256" key="5">
    <source>
        <dbReference type="ARBA" id="ARBA00023211"/>
    </source>
</evidence>
<accession>A0A2D2D2K2</accession>
<keyword evidence="1" id="KW-1003">Cell membrane</keyword>
<evidence type="ECO:0000256" key="4">
    <source>
        <dbReference type="ARBA" id="ARBA00023136"/>
    </source>
</evidence>
<keyword evidence="5" id="KW-0464">Manganese</keyword>
<dbReference type="InterPro" id="IPR004843">
    <property type="entry name" value="Calcineurin-like_PHP"/>
</dbReference>